<evidence type="ECO:0000313" key="4">
    <source>
        <dbReference type="Proteomes" id="UP000318186"/>
    </source>
</evidence>
<comment type="caution">
    <text evidence="3">The sequence shown here is derived from an EMBL/GenBank/DDBJ whole genome shotgun (WGS) entry which is preliminary data.</text>
</comment>
<feature type="domain" description="ParB-like N-terminal" evidence="2">
    <location>
        <begin position="42"/>
        <end position="128"/>
    </location>
</feature>
<dbReference type="InterPro" id="IPR036086">
    <property type="entry name" value="ParB/Sulfiredoxin_sf"/>
</dbReference>
<dbReference type="Proteomes" id="UP000318186">
    <property type="component" value="Unassembled WGS sequence"/>
</dbReference>
<dbReference type="Gene3D" id="3.90.1530.10">
    <property type="entry name" value="Conserved hypothetical protein from pyrococcus furiosus pfu- 392566-001, ParB domain"/>
    <property type="match status" value="1"/>
</dbReference>
<dbReference type="EMBL" id="VIWW01000002">
    <property type="protein sequence ID" value="TWF92104.1"/>
    <property type="molecule type" value="Genomic_DNA"/>
</dbReference>
<evidence type="ECO:0000313" key="3">
    <source>
        <dbReference type="EMBL" id="TWF92104.1"/>
    </source>
</evidence>
<feature type="region of interest" description="Disordered" evidence="1">
    <location>
        <begin position="232"/>
        <end position="287"/>
    </location>
</feature>
<sequence>MSHSNAQAVLISSAFSSVRTELAESSGRSEFDMRNFGKLPARDVPVSALSAGVSLRQGGTDAAHIQLLVDAAETEELPPILVRMDGYRIIDGLHRLEAARLRGDATIKARFLDCSNSEALVIAMKANGSHGLPLSKADRVSGAQRVLISHPDWSDRAIAGITGLSAKTIASLRDRTAEATPLDGKRVGRDGRRRPVDAGEGRRRAAEYIAAHPSAPLRQVARETDVSLGTVHDVSARLRRGEGPERDSRRTAAAREDAAATVPQDRTGRQGPFGRPGHPAQPVPFMHPAPFTYPGPFAPPAYPVQPLPAVRPLQALRSVPSVGRPEEPARTAPAAGGASQGPLRVAAGADTAPQRRNHSETPPAWAAVAAKMARDPAIRYTAGGREFLRWMQAHVTDPNEERSDLVDAVPAHWAGVIAPIAERIGREWHLLAEQLKAKQDVAP</sequence>
<dbReference type="OrthoDB" id="3701787at2"/>
<dbReference type="AlphaFoldDB" id="A0A561TYC8"/>
<protein>
    <submittedName>
        <fullName evidence="3">ParB-like nuclease family protein</fullName>
    </submittedName>
</protein>
<evidence type="ECO:0000259" key="2">
    <source>
        <dbReference type="SMART" id="SM00470"/>
    </source>
</evidence>
<accession>A0A561TYC8</accession>
<feature type="compositionally biased region" description="Basic and acidic residues" evidence="1">
    <location>
        <begin position="234"/>
        <end position="258"/>
    </location>
</feature>
<dbReference type="Pfam" id="PF02195">
    <property type="entry name" value="ParB_N"/>
    <property type="match status" value="1"/>
</dbReference>
<evidence type="ECO:0000256" key="1">
    <source>
        <dbReference type="SAM" id="MobiDB-lite"/>
    </source>
</evidence>
<dbReference type="SUPFAM" id="SSF110849">
    <property type="entry name" value="ParB/Sulfiredoxin"/>
    <property type="match status" value="1"/>
</dbReference>
<reference evidence="3 4" key="1">
    <citation type="submission" date="2019-06" db="EMBL/GenBank/DDBJ databases">
        <title>Sequencing the genomes of 1000 actinobacteria strains.</title>
        <authorList>
            <person name="Klenk H.-P."/>
        </authorList>
    </citation>
    <scope>NUCLEOTIDE SEQUENCE [LARGE SCALE GENOMIC DNA]</scope>
    <source>
        <strain evidence="3 4">DSM 42059</strain>
    </source>
</reference>
<proteinExistence type="predicted"/>
<gene>
    <name evidence="3" type="ORF">FHX80_12423</name>
</gene>
<name>A0A561TYC8_9ACTN</name>
<feature type="region of interest" description="Disordered" evidence="1">
    <location>
        <begin position="180"/>
        <end position="203"/>
    </location>
</feature>
<feature type="region of interest" description="Disordered" evidence="1">
    <location>
        <begin position="321"/>
        <end position="342"/>
    </location>
</feature>
<dbReference type="SMART" id="SM00470">
    <property type="entry name" value="ParB"/>
    <property type="match status" value="1"/>
</dbReference>
<organism evidence="3 4">
    <name type="scientific">Streptomyces brevispora</name>
    <dbReference type="NCBI Taxonomy" id="887462"/>
    <lineage>
        <taxon>Bacteria</taxon>
        <taxon>Bacillati</taxon>
        <taxon>Actinomycetota</taxon>
        <taxon>Actinomycetes</taxon>
        <taxon>Kitasatosporales</taxon>
        <taxon>Streptomycetaceae</taxon>
        <taxon>Streptomyces</taxon>
    </lineage>
</organism>
<dbReference type="InterPro" id="IPR003115">
    <property type="entry name" value="ParB_N"/>
</dbReference>